<sequence length="222" mass="22652">MRTVIAGGHGQIALKLERLLADRGDRPAGIIRRPEQAHDLTAAGAEPLLLDLETATAAQLAELLAGADAVVFAAGAGPGSGAARKNTVDRDAAVLLADAAELAGVRRYLMVSSMGADAAARHPTDEVFETYLRAKGAADDAVRSRDTLDWTVLRPGRLTDGPGTGLVRLAPSVDRGAVDRADVAAVLAALLREPGTAGQTLELVTGNATVEEAVAAAAGHDG</sequence>
<dbReference type="SUPFAM" id="SSF51735">
    <property type="entry name" value="NAD(P)-binding Rossmann-fold domains"/>
    <property type="match status" value="1"/>
</dbReference>
<dbReference type="PANTHER" id="PTHR15020">
    <property type="entry name" value="FLAVIN REDUCTASE-RELATED"/>
    <property type="match status" value="1"/>
</dbReference>
<dbReference type="Gene3D" id="3.40.50.720">
    <property type="entry name" value="NAD(P)-binding Rossmann-like Domain"/>
    <property type="match status" value="1"/>
</dbReference>
<name>A0A0F2T960_STRR3</name>
<dbReference type="RefSeq" id="WP_045702946.1">
    <property type="nucleotide sequence ID" value="NZ_JZKH01000088.1"/>
</dbReference>
<organism evidence="2 3">
    <name type="scientific">Streptomyces rubellomurinus (strain ATCC 31215)</name>
    <dbReference type="NCBI Taxonomy" id="359131"/>
    <lineage>
        <taxon>Bacteria</taxon>
        <taxon>Bacillati</taxon>
        <taxon>Actinomycetota</taxon>
        <taxon>Actinomycetes</taxon>
        <taxon>Kitasatosporales</taxon>
        <taxon>Streptomycetaceae</taxon>
        <taxon>Streptomyces</taxon>
    </lineage>
</organism>
<reference evidence="2 3" key="1">
    <citation type="submission" date="2015-02" db="EMBL/GenBank/DDBJ databases">
        <authorList>
            <person name="Ju K.-S."/>
            <person name="Doroghazi J.R."/>
            <person name="Metcalf W."/>
        </authorList>
    </citation>
    <scope>NUCLEOTIDE SEQUENCE [LARGE SCALE GENOMIC DNA]</scope>
    <source>
        <strain evidence="2 3">ATCC 31215</strain>
    </source>
</reference>
<keyword evidence="3" id="KW-1185">Reference proteome</keyword>
<gene>
    <name evidence="2" type="ORF">VM95_30690</name>
</gene>
<dbReference type="OrthoDB" id="4248066at2"/>
<dbReference type="EMBL" id="JZKH01000088">
    <property type="protein sequence ID" value="KJS58860.1"/>
    <property type="molecule type" value="Genomic_DNA"/>
</dbReference>
<evidence type="ECO:0000313" key="2">
    <source>
        <dbReference type="EMBL" id="KJS58860.1"/>
    </source>
</evidence>
<dbReference type="PANTHER" id="PTHR15020:SF50">
    <property type="entry name" value="UPF0659 PROTEIN YMR090W"/>
    <property type="match status" value="1"/>
</dbReference>
<dbReference type="Proteomes" id="UP000033699">
    <property type="component" value="Unassembled WGS sequence"/>
</dbReference>
<accession>A0A0F2T960</accession>
<proteinExistence type="predicted"/>
<dbReference type="Pfam" id="PF13460">
    <property type="entry name" value="NAD_binding_10"/>
    <property type="match status" value="1"/>
</dbReference>
<comment type="caution">
    <text evidence="2">The sequence shown here is derived from an EMBL/GenBank/DDBJ whole genome shotgun (WGS) entry which is preliminary data.</text>
</comment>
<dbReference type="InterPro" id="IPR016040">
    <property type="entry name" value="NAD(P)-bd_dom"/>
</dbReference>
<evidence type="ECO:0000259" key="1">
    <source>
        <dbReference type="Pfam" id="PF13460"/>
    </source>
</evidence>
<dbReference type="AlphaFoldDB" id="A0A0F2T960"/>
<protein>
    <submittedName>
        <fullName evidence="2">NAD-dependent dehydratase</fullName>
    </submittedName>
</protein>
<dbReference type="PATRIC" id="fig|359131.3.peg.7641"/>
<dbReference type="InterPro" id="IPR036291">
    <property type="entry name" value="NAD(P)-bd_dom_sf"/>
</dbReference>
<feature type="domain" description="NAD(P)-binding" evidence="1">
    <location>
        <begin position="7"/>
        <end position="194"/>
    </location>
</feature>
<evidence type="ECO:0000313" key="3">
    <source>
        <dbReference type="Proteomes" id="UP000033699"/>
    </source>
</evidence>